<feature type="region of interest" description="Disordered" evidence="1">
    <location>
        <begin position="1"/>
        <end position="24"/>
    </location>
</feature>
<gene>
    <name evidence="3" type="ORF">B7R54_05555</name>
</gene>
<dbReference type="InterPro" id="IPR038694">
    <property type="entry name" value="DUF427_sf"/>
</dbReference>
<dbReference type="OrthoDB" id="285364at2"/>
<name>A0A3E0VG93_9MICO</name>
<dbReference type="Proteomes" id="UP000256486">
    <property type="component" value="Unassembled WGS sequence"/>
</dbReference>
<dbReference type="PANTHER" id="PTHR43058:SF1">
    <property type="entry name" value="DUF427 DOMAIN-CONTAINING PROTEIN"/>
    <property type="match status" value="1"/>
</dbReference>
<comment type="caution">
    <text evidence="3">The sequence shown here is derived from an EMBL/GenBank/DDBJ whole genome shotgun (WGS) entry which is preliminary data.</text>
</comment>
<evidence type="ECO:0000256" key="1">
    <source>
        <dbReference type="SAM" id="MobiDB-lite"/>
    </source>
</evidence>
<dbReference type="Gene3D" id="2.170.150.40">
    <property type="entry name" value="Domain of unknown function (DUF427)"/>
    <property type="match status" value="1"/>
</dbReference>
<sequence length="167" mass="17724">MQPSRSQRVVPAPGQESVWDYPRPPRVEASDERIVVTLGGQTIVDTTDSVRVLETSHPPVYYLPREAFAPGVLSDAAGSSFCEFKGAARYLSVTGGGQSAVGAAWFYPSPSKGYEALAGRVAVYPAEMDSCTVDGETVVSQDGDFYGGWITSRVVGPFKGAPGTLGW</sequence>
<proteinExistence type="predicted"/>
<dbReference type="RefSeq" id="WP_116414155.1">
    <property type="nucleotide sequence ID" value="NZ_NBWZ01000001.1"/>
</dbReference>
<dbReference type="EMBL" id="NBWZ01000001">
    <property type="protein sequence ID" value="RFA08751.1"/>
    <property type="molecule type" value="Genomic_DNA"/>
</dbReference>
<evidence type="ECO:0000313" key="3">
    <source>
        <dbReference type="EMBL" id="RFA08751.1"/>
    </source>
</evidence>
<organism evidence="3 4">
    <name type="scientific">Subtercola boreus</name>
    <dbReference type="NCBI Taxonomy" id="120213"/>
    <lineage>
        <taxon>Bacteria</taxon>
        <taxon>Bacillati</taxon>
        <taxon>Actinomycetota</taxon>
        <taxon>Actinomycetes</taxon>
        <taxon>Micrococcales</taxon>
        <taxon>Microbacteriaceae</taxon>
        <taxon>Subtercola</taxon>
    </lineage>
</organism>
<dbReference type="InterPro" id="IPR007361">
    <property type="entry name" value="DUF427"/>
</dbReference>
<feature type="domain" description="DUF427" evidence="2">
    <location>
        <begin position="35"/>
        <end position="125"/>
    </location>
</feature>
<dbReference type="AlphaFoldDB" id="A0A3E0VG93"/>
<dbReference type="Pfam" id="PF04248">
    <property type="entry name" value="NTP_transf_9"/>
    <property type="match status" value="1"/>
</dbReference>
<keyword evidence="4" id="KW-1185">Reference proteome</keyword>
<accession>A0A3E0VG93</accession>
<protein>
    <recommendedName>
        <fullName evidence="2">DUF427 domain-containing protein</fullName>
    </recommendedName>
</protein>
<evidence type="ECO:0000313" key="4">
    <source>
        <dbReference type="Proteomes" id="UP000256486"/>
    </source>
</evidence>
<dbReference type="PANTHER" id="PTHR43058">
    <property type="entry name" value="SLR0655 PROTEIN"/>
    <property type="match status" value="1"/>
</dbReference>
<reference evidence="3 4" key="1">
    <citation type="submission" date="2017-04" db="EMBL/GenBank/DDBJ databases">
        <title>Comparative genome analysis of Subtercola boreus.</title>
        <authorList>
            <person name="Cho Y.-J."/>
            <person name="Cho A."/>
            <person name="Kim O.-S."/>
            <person name="Lee J.-I."/>
        </authorList>
    </citation>
    <scope>NUCLEOTIDE SEQUENCE [LARGE SCALE GENOMIC DNA]</scope>
    <source>
        <strain evidence="3 4">K300</strain>
    </source>
</reference>
<evidence type="ECO:0000259" key="2">
    <source>
        <dbReference type="Pfam" id="PF04248"/>
    </source>
</evidence>